<evidence type="ECO:0000313" key="2">
    <source>
        <dbReference type="Proteomes" id="UP000818029"/>
    </source>
</evidence>
<reference evidence="3" key="2">
    <citation type="submission" date="2025-08" db="UniProtKB">
        <authorList>
            <consortium name="RefSeq"/>
        </authorList>
    </citation>
    <scope>IDENTIFICATION</scope>
</reference>
<evidence type="ECO:0000259" key="1">
    <source>
        <dbReference type="Pfam" id="PF13976"/>
    </source>
</evidence>
<dbReference type="RefSeq" id="XP_040943011.1">
    <property type="nucleotide sequence ID" value="XM_041087077.1"/>
</dbReference>
<organism evidence="2 3">
    <name type="scientific">Gossypium hirsutum</name>
    <name type="common">Upland cotton</name>
    <name type="synonym">Gossypium mexicanum</name>
    <dbReference type="NCBI Taxonomy" id="3635"/>
    <lineage>
        <taxon>Eukaryota</taxon>
        <taxon>Viridiplantae</taxon>
        <taxon>Streptophyta</taxon>
        <taxon>Embryophyta</taxon>
        <taxon>Tracheophyta</taxon>
        <taxon>Spermatophyta</taxon>
        <taxon>Magnoliopsida</taxon>
        <taxon>eudicotyledons</taxon>
        <taxon>Gunneridae</taxon>
        <taxon>Pentapetalae</taxon>
        <taxon>rosids</taxon>
        <taxon>malvids</taxon>
        <taxon>Malvales</taxon>
        <taxon>Malvaceae</taxon>
        <taxon>Malvoideae</taxon>
        <taxon>Gossypium</taxon>
    </lineage>
</organism>
<sequence>MTQLTFRCSLVQWRSYVKDLKTHQTLLCEKSLQQQGSNVKFDRWHRRLGHPSCDVVCSILNSCNIRISIHKNYTLCNTCELGKGHKLPFSSFDSVYTAPLKLVVANVWG</sequence>
<dbReference type="GeneID" id="107951755"/>
<evidence type="ECO:0000313" key="3">
    <source>
        <dbReference type="RefSeq" id="XP_040943011.1"/>
    </source>
</evidence>
<keyword evidence="2" id="KW-1185">Reference proteome</keyword>
<gene>
    <name evidence="3" type="primary">LOC107951755</name>
</gene>
<reference evidence="2" key="1">
    <citation type="journal article" date="2020" name="Nat. Genet.">
        <title>Genomic diversifications of five Gossypium allopolyploid species and their impact on cotton improvement.</title>
        <authorList>
            <person name="Chen Z.J."/>
            <person name="Sreedasyam A."/>
            <person name="Ando A."/>
            <person name="Song Q."/>
            <person name="De Santiago L.M."/>
            <person name="Hulse-Kemp A.M."/>
            <person name="Ding M."/>
            <person name="Ye W."/>
            <person name="Kirkbride R.C."/>
            <person name="Jenkins J."/>
            <person name="Plott C."/>
            <person name="Lovell J."/>
            <person name="Lin Y.M."/>
            <person name="Vaughn R."/>
            <person name="Liu B."/>
            <person name="Simpson S."/>
            <person name="Scheffler B.E."/>
            <person name="Wen L."/>
            <person name="Saski C.A."/>
            <person name="Grover C.E."/>
            <person name="Hu G."/>
            <person name="Conover J.L."/>
            <person name="Carlson J.W."/>
            <person name="Shu S."/>
            <person name="Boston L.B."/>
            <person name="Williams M."/>
            <person name="Peterson D.G."/>
            <person name="McGee K."/>
            <person name="Jones D.C."/>
            <person name="Wendel J.F."/>
            <person name="Stelly D.M."/>
            <person name="Grimwood J."/>
            <person name="Schmutz J."/>
        </authorList>
    </citation>
    <scope>NUCLEOTIDE SEQUENCE [LARGE SCALE GENOMIC DNA]</scope>
    <source>
        <strain evidence="2">cv. TM-1</strain>
    </source>
</reference>
<dbReference type="Pfam" id="PF13976">
    <property type="entry name" value="gag_pre-integrs"/>
    <property type="match status" value="1"/>
</dbReference>
<accession>A0ABM2ZK18</accession>
<dbReference type="InterPro" id="IPR025724">
    <property type="entry name" value="GAG-pre-integrase_dom"/>
</dbReference>
<name>A0ABM2ZK18_GOSHI</name>
<protein>
    <submittedName>
        <fullName evidence="3">Uncharacterized protein isoform X2</fullName>
    </submittedName>
</protein>
<feature type="domain" description="GAG-pre-integrase" evidence="1">
    <location>
        <begin position="34"/>
        <end position="83"/>
    </location>
</feature>
<proteinExistence type="predicted"/>
<dbReference type="Proteomes" id="UP000818029">
    <property type="component" value="Chromosome A02"/>
</dbReference>